<keyword evidence="6 8" id="KW-0472">Membrane</keyword>
<keyword evidence="5 8" id="KW-1133">Transmembrane helix</keyword>
<dbReference type="NCBIfam" id="TIGR00879">
    <property type="entry name" value="SP"/>
    <property type="match status" value="1"/>
</dbReference>
<feature type="domain" description="Major facilitator superfamily (MFS) profile" evidence="9">
    <location>
        <begin position="12"/>
        <end position="454"/>
    </location>
</feature>
<dbReference type="OrthoDB" id="6612291at2759"/>
<dbReference type="SUPFAM" id="SSF103473">
    <property type="entry name" value="MFS general substrate transporter"/>
    <property type="match status" value="1"/>
</dbReference>
<evidence type="ECO:0000313" key="11">
    <source>
        <dbReference type="Proteomes" id="UP000235786"/>
    </source>
</evidence>
<evidence type="ECO:0000256" key="1">
    <source>
        <dbReference type="ARBA" id="ARBA00004141"/>
    </source>
</evidence>
<feature type="transmembrane region" description="Helical" evidence="8">
    <location>
        <begin position="401"/>
        <end position="419"/>
    </location>
</feature>
<evidence type="ECO:0000256" key="8">
    <source>
        <dbReference type="SAM" id="Phobius"/>
    </source>
</evidence>
<feature type="transmembrane region" description="Helical" evidence="8">
    <location>
        <begin position="145"/>
        <end position="167"/>
    </location>
</feature>
<dbReference type="Proteomes" id="UP000235786">
    <property type="component" value="Unassembled WGS sequence"/>
</dbReference>
<name>A0A2J6RGV4_HYAVF</name>
<feature type="transmembrane region" description="Helical" evidence="8">
    <location>
        <begin position="328"/>
        <end position="351"/>
    </location>
</feature>
<evidence type="ECO:0000256" key="4">
    <source>
        <dbReference type="ARBA" id="ARBA00022692"/>
    </source>
</evidence>
<dbReference type="Pfam" id="PF00083">
    <property type="entry name" value="Sugar_tr"/>
    <property type="match status" value="1"/>
</dbReference>
<sequence>MQLSSKWYQFLIGVFASLGSLLFGYDLGVIAQVIAPGGNVMTVWNPASNDVGMVVSLFTAGAFTGAGLAGPPGDLLGRRGTILIGAVVFCVGGIVQTSAQNMSGLYAGRFFAGMGCGFLTMMIPLYQSELAHPSIRGRVTALQQFMLGIGALLASWVAWGTFIHFPASSSKQWRIPLGIQIIPGAILGLLILLFPESPRWLIKHGKPEQGLTNLAKLHAHGNEQDPWVRAEFEQIQESIAYEEENEAKSYKELFTSVPAFRRVLLCAALQASIQMTGVSAIQYYSTVIFAKIGISSAQTLRYQAINSVIALLGEFSCIMLIDRLGRRWPLILGNLGNMVTFIWATILLAKFPPSSGRGGDGAHWAFILSTWVYNFSFSATCGPLSWIIPAEVFDTKTRAKGISIATMTSFAFNTMIGQVTSPAMAHVGYKYYYLFIICNFTNAIFFWLFMPETSKLPLEEMNYLFQHAPWIVPGTKKSEYISHDLETRAAELAGKEATVSESGVKPE</sequence>
<keyword evidence="11" id="KW-1185">Reference proteome</keyword>
<feature type="transmembrane region" description="Helical" evidence="8">
    <location>
        <begin position="173"/>
        <end position="194"/>
    </location>
</feature>
<dbReference type="PANTHER" id="PTHR48022">
    <property type="entry name" value="PLASTIDIC GLUCOSE TRANSPORTER 4"/>
    <property type="match status" value="1"/>
</dbReference>
<organism evidence="10 11">
    <name type="scientific">Hyaloscypha variabilis (strain UAMH 11265 / GT02V1 / F)</name>
    <name type="common">Meliniomyces variabilis</name>
    <dbReference type="NCBI Taxonomy" id="1149755"/>
    <lineage>
        <taxon>Eukaryota</taxon>
        <taxon>Fungi</taxon>
        <taxon>Dikarya</taxon>
        <taxon>Ascomycota</taxon>
        <taxon>Pezizomycotina</taxon>
        <taxon>Leotiomycetes</taxon>
        <taxon>Helotiales</taxon>
        <taxon>Hyaloscyphaceae</taxon>
        <taxon>Hyaloscypha</taxon>
        <taxon>Hyaloscypha variabilis</taxon>
    </lineage>
</organism>
<dbReference type="Gene3D" id="1.20.1250.20">
    <property type="entry name" value="MFS general substrate transporter like domains"/>
    <property type="match status" value="1"/>
</dbReference>
<dbReference type="InterPro" id="IPR036259">
    <property type="entry name" value="MFS_trans_sf"/>
</dbReference>
<dbReference type="FunFam" id="1.20.1250.20:FF:000090">
    <property type="entry name" value="MFS sugar transporter, putative"/>
    <property type="match status" value="1"/>
</dbReference>
<dbReference type="PROSITE" id="PS50850">
    <property type="entry name" value="MFS"/>
    <property type="match status" value="1"/>
</dbReference>
<dbReference type="AlphaFoldDB" id="A0A2J6RGV4"/>
<dbReference type="PROSITE" id="PS00217">
    <property type="entry name" value="SUGAR_TRANSPORT_2"/>
    <property type="match status" value="1"/>
</dbReference>
<dbReference type="GO" id="GO:0016020">
    <property type="term" value="C:membrane"/>
    <property type="evidence" value="ECO:0007669"/>
    <property type="project" value="UniProtKB-SubCell"/>
</dbReference>
<dbReference type="PANTHER" id="PTHR48022:SF37">
    <property type="entry name" value="MAJOR FACILITATOR SUPERFAMILY (MFS) PROFILE DOMAIN-CONTAINING PROTEIN-RELATED"/>
    <property type="match status" value="1"/>
</dbReference>
<evidence type="ECO:0000256" key="5">
    <source>
        <dbReference type="ARBA" id="ARBA00022989"/>
    </source>
</evidence>
<feature type="transmembrane region" description="Helical" evidence="8">
    <location>
        <begin position="371"/>
        <end position="389"/>
    </location>
</feature>
<dbReference type="EMBL" id="KZ613949">
    <property type="protein sequence ID" value="PMD37763.1"/>
    <property type="molecule type" value="Genomic_DNA"/>
</dbReference>
<keyword evidence="4 8" id="KW-0812">Transmembrane</keyword>
<protein>
    <submittedName>
        <fullName evidence="10">General substrate transporter</fullName>
    </submittedName>
</protein>
<dbReference type="InterPro" id="IPR005828">
    <property type="entry name" value="MFS_sugar_transport-like"/>
</dbReference>
<evidence type="ECO:0000256" key="7">
    <source>
        <dbReference type="RuleBase" id="RU003346"/>
    </source>
</evidence>
<evidence type="ECO:0000256" key="2">
    <source>
        <dbReference type="ARBA" id="ARBA00010992"/>
    </source>
</evidence>
<proteinExistence type="inferred from homology"/>
<reference evidence="10 11" key="1">
    <citation type="submission" date="2016-04" db="EMBL/GenBank/DDBJ databases">
        <title>A degradative enzymes factory behind the ericoid mycorrhizal symbiosis.</title>
        <authorList>
            <consortium name="DOE Joint Genome Institute"/>
            <person name="Martino E."/>
            <person name="Morin E."/>
            <person name="Grelet G."/>
            <person name="Kuo A."/>
            <person name="Kohler A."/>
            <person name="Daghino S."/>
            <person name="Barry K."/>
            <person name="Choi C."/>
            <person name="Cichocki N."/>
            <person name="Clum A."/>
            <person name="Copeland A."/>
            <person name="Hainaut M."/>
            <person name="Haridas S."/>
            <person name="Labutti K."/>
            <person name="Lindquist E."/>
            <person name="Lipzen A."/>
            <person name="Khouja H.-R."/>
            <person name="Murat C."/>
            <person name="Ohm R."/>
            <person name="Olson A."/>
            <person name="Spatafora J."/>
            <person name="Veneault-Fourrey C."/>
            <person name="Henrissat B."/>
            <person name="Grigoriev I."/>
            <person name="Martin F."/>
            <person name="Perotto S."/>
        </authorList>
    </citation>
    <scope>NUCLEOTIDE SEQUENCE [LARGE SCALE GENOMIC DNA]</scope>
    <source>
        <strain evidence="10 11">F</strain>
    </source>
</reference>
<accession>A0A2J6RGV4</accession>
<dbReference type="GO" id="GO:0005351">
    <property type="term" value="F:carbohydrate:proton symporter activity"/>
    <property type="evidence" value="ECO:0007669"/>
    <property type="project" value="TreeGrafter"/>
</dbReference>
<evidence type="ECO:0000313" key="10">
    <source>
        <dbReference type="EMBL" id="PMD37763.1"/>
    </source>
</evidence>
<feature type="transmembrane region" description="Helical" evidence="8">
    <location>
        <begin position="7"/>
        <end position="31"/>
    </location>
</feature>
<dbReference type="InterPro" id="IPR020846">
    <property type="entry name" value="MFS_dom"/>
</dbReference>
<comment type="similarity">
    <text evidence="2 7">Belongs to the major facilitator superfamily. Sugar transporter (TC 2.A.1.1) family.</text>
</comment>
<feature type="transmembrane region" description="Helical" evidence="8">
    <location>
        <begin position="431"/>
        <end position="450"/>
    </location>
</feature>
<dbReference type="InterPro" id="IPR050360">
    <property type="entry name" value="MFS_Sugar_Transporters"/>
</dbReference>
<evidence type="ECO:0000259" key="9">
    <source>
        <dbReference type="PROSITE" id="PS50850"/>
    </source>
</evidence>
<comment type="subcellular location">
    <subcellularLocation>
        <location evidence="1">Membrane</location>
        <topology evidence="1">Multi-pass membrane protein</topology>
    </subcellularLocation>
</comment>
<dbReference type="PRINTS" id="PR00171">
    <property type="entry name" value="SUGRTRNSPORT"/>
</dbReference>
<evidence type="ECO:0000256" key="6">
    <source>
        <dbReference type="ARBA" id="ARBA00023136"/>
    </source>
</evidence>
<keyword evidence="3 7" id="KW-0813">Transport</keyword>
<feature type="transmembrane region" description="Helical" evidence="8">
    <location>
        <begin position="81"/>
        <end position="99"/>
    </location>
</feature>
<feature type="transmembrane region" description="Helical" evidence="8">
    <location>
        <begin position="105"/>
        <end position="125"/>
    </location>
</feature>
<evidence type="ECO:0000256" key="3">
    <source>
        <dbReference type="ARBA" id="ARBA00022448"/>
    </source>
</evidence>
<feature type="transmembrane region" description="Helical" evidence="8">
    <location>
        <begin position="51"/>
        <end position="69"/>
    </location>
</feature>
<dbReference type="InterPro" id="IPR005829">
    <property type="entry name" value="Sugar_transporter_CS"/>
</dbReference>
<gene>
    <name evidence="10" type="ORF">L207DRAFT_464227</name>
</gene>
<dbReference type="InterPro" id="IPR003663">
    <property type="entry name" value="Sugar/inositol_transpt"/>
</dbReference>